<organism evidence="2">
    <name type="scientific">Amphimedon queenslandica</name>
    <name type="common">Sponge</name>
    <dbReference type="NCBI Taxonomy" id="400682"/>
    <lineage>
        <taxon>Eukaryota</taxon>
        <taxon>Metazoa</taxon>
        <taxon>Porifera</taxon>
        <taxon>Demospongiae</taxon>
        <taxon>Heteroscleromorpha</taxon>
        <taxon>Haplosclerida</taxon>
        <taxon>Niphatidae</taxon>
        <taxon>Amphimedon</taxon>
    </lineage>
</organism>
<protein>
    <submittedName>
        <fullName evidence="2">Uncharacterized protein</fullName>
    </submittedName>
</protein>
<evidence type="ECO:0000313" key="2">
    <source>
        <dbReference type="EnsemblMetazoa" id="Aqu2.1.44319_001"/>
    </source>
</evidence>
<dbReference type="EnsemblMetazoa" id="Aqu2.1.44319_001">
    <property type="protein sequence ID" value="Aqu2.1.44319_001"/>
    <property type="gene ID" value="Aqu2.1.44319"/>
</dbReference>
<proteinExistence type="predicted"/>
<reference evidence="2" key="1">
    <citation type="submission" date="2017-05" db="UniProtKB">
        <authorList>
            <consortium name="EnsemblMetazoa"/>
        </authorList>
    </citation>
    <scope>IDENTIFICATION</scope>
</reference>
<sequence>TSDSVSPAVTNQQRDNSLGMGGVPQISHDAPLHQKKFNLLFLGLPENPHGTSYHERLRLDHEAIFSVLESSDSSLSDISIRDCLRV</sequence>
<accession>A0A1X7VY07</accession>
<dbReference type="AlphaFoldDB" id="A0A1X7VY07"/>
<feature type="region of interest" description="Disordered" evidence="1">
    <location>
        <begin position="1"/>
        <end position="27"/>
    </location>
</feature>
<dbReference type="InParanoid" id="A0A1X7VY07"/>
<name>A0A1X7VY07_AMPQE</name>
<evidence type="ECO:0000256" key="1">
    <source>
        <dbReference type="SAM" id="MobiDB-lite"/>
    </source>
</evidence>
<feature type="compositionally biased region" description="Polar residues" evidence="1">
    <location>
        <begin position="1"/>
        <end position="16"/>
    </location>
</feature>